<proteinExistence type="predicted"/>
<keyword evidence="2" id="KW-1185">Reference proteome</keyword>
<accession>A0ACB8V9G9</accession>
<organism evidence="1 2">
    <name type="scientific">Scortum barcoo</name>
    <name type="common">barcoo grunter</name>
    <dbReference type="NCBI Taxonomy" id="214431"/>
    <lineage>
        <taxon>Eukaryota</taxon>
        <taxon>Metazoa</taxon>
        <taxon>Chordata</taxon>
        <taxon>Craniata</taxon>
        <taxon>Vertebrata</taxon>
        <taxon>Euteleostomi</taxon>
        <taxon>Actinopterygii</taxon>
        <taxon>Neopterygii</taxon>
        <taxon>Teleostei</taxon>
        <taxon>Neoteleostei</taxon>
        <taxon>Acanthomorphata</taxon>
        <taxon>Eupercaria</taxon>
        <taxon>Centrarchiformes</taxon>
        <taxon>Terapontoidei</taxon>
        <taxon>Terapontidae</taxon>
        <taxon>Scortum</taxon>
    </lineage>
</organism>
<dbReference type="Proteomes" id="UP000831701">
    <property type="component" value="Chromosome 24"/>
</dbReference>
<name>A0ACB8V9G9_9TELE</name>
<comment type="caution">
    <text evidence="1">The sequence shown here is derived from an EMBL/GenBank/DDBJ whole genome shotgun (WGS) entry which is preliminary data.</text>
</comment>
<gene>
    <name evidence="1" type="ORF">L3Q82_005733</name>
</gene>
<reference evidence="1" key="1">
    <citation type="submission" date="2022-04" db="EMBL/GenBank/DDBJ databases">
        <title>Jade perch genome.</title>
        <authorList>
            <person name="Chao B."/>
        </authorList>
    </citation>
    <scope>NUCLEOTIDE SEQUENCE</scope>
    <source>
        <strain evidence="1">CB-2022</strain>
    </source>
</reference>
<dbReference type="EMBL" id="CM041554">
    <property type="protein sequence ID" value="KAI3351173.1"/>
    <property type="molecule type" value="Genomic_DNA"/>
</dbReference>
<sequence length="644" mass="73174">MFYHISLEHEILLHPRYFGPNLLNTVKQKLFTEVEGTCTGKYGFVIAVTTIDNIGAGIIQPGRGFVLYPVKYKAIVFRPFKGEVVDAVVTQVNKVGLFTEIGPMSCFISRHSIPSEMEFDPNSNPPCYKTVDEDIVIQQDDEIRLKIVGTRVDKNDIFAIGSLMDDYLVGQSISDNVTDTWARTSCGRKYVTNARPRSFFLSLVLKMAAGTLYTYPENWRAFKAQIAAQYSGARLKVASNPPAFTFGQTNRTPAFLNNFPLGKVPAYQGDDGFCLFESNAIAHYLSNDALRGASPQAAAQVLQWVSFADSEIIPPASAWVFPTLGIMQFNKQATEQAKEDMKRVLTVLNQHLNTRTFLVGERVSLADITVACSMLWLYKQVLEPSFRQPYTNVNRWFVTCVNQPQFKAVLGEVKLCEKMAQFDAKKFAEMQPKKEAAPKKEKGGKEAAKPQEKKEKKKEEKKPAPEEEMDDCDAVLAAEPKAKDPFAHLPKSAFVMDEFKRKYSNEDTLTVAIPHFWEHFDREGYSIWYSQYKYPEELTLTFKSCNLITGMFQRLDKLRKNAFASVILFGTNNDSSISGIWIFRGQELAFTLSPDWQIDYESYDWRKLDPDSEECKTMVKEYFAWEGDFKHVGKAFNQGKIFKP</sequence>
<evidence type="ECO:0000313" key="2">
    <source>
        <dbReference type="Proteomes" id="UP000831701"/>
    </source>
</evidence>
<evidence type="ECO:0000313" key="1">
    <source>
        <dbReference type="EMBL" id="KAI3351173.1"/>
    </source>
</evidence>
<protein>
    <submittedName>
        <fullName evidence="1">Uncharacterized protein</fullName>
    </submittedName>
</protein>